<dbReference type="InterPro" id="IPR041452">
    <property type="entry name" value="APAF1_C"/>
</dbReference>
<evidence type="ECO:0000259" key="6">
    <source>
        <dbReference type="Pfam" id="PF19959"/>
    </source>
</evidence>
<name>A0ABR8FEI1_9NOST</name>
<dbReference type="PANTHER" id="PTHR22845">
    <property type="entry name" value="APOPTOTIC PROTEASE-ACTIVATING FACTOR 1"/>
    <property type="match status" value="1"/>
</dbReference>
<feature type="domain" description="NB-ARC" evidence="4">
    <location>
        <begin position="162"/>
        <end position="327"/>
    </location>
</feature>
<reference evidence="7 8" key="1">
    <citation type="journal article" date="2020" name="ISME J.">
        <title>Comparative genomics reveals insights into cyanobacterial evolution and habitat adaptation.</title>
        <authorList>
            <person name="Chen M.Y."/>
            <person name="Teng W.K."/>
            <person name="Zhao L."/>
            <person name="Hu C.X."/>
            <person name="Zhou Y.K."/>
            <person name="Han B.P."/>
            <person name="Song L.R."/>
            <person name="Shu W.S."/>
        </authorList>
    </citation>
    <scope>NUCLEOTIDE SEQUENCE [LARGE SCALE GENOMIC DNA]</scope>
    <source>
        <strain evidence="7 8">FACHB-196</strain>
    </source>
</reference>
<keyword evidence="3" id="KW-0677">Repeat</keyword>
<accession>A0ABR8FEI1</accession>
<gene>
    <name evidence="7" type="ORF">H6G59_06740</name>
</gene>
<evidence type="ECO:0000259" key="5">
    <source>
        <dbReference type="Pfam" id="PF17908"/>
    </source>
</evidence>
<dbReference type="InterPro" id="IPR027417">
    <property type="entry name" value="P-loop_NTPase"/>
</dbReference>
<evidence type="ECO:0000256" key="1">
    <source>
        <dbReference type="ARBA" id="ARBA00022574"/>
    </source>
</evidence>
<feature type="domain" description="Effector-associated" evidence="6">
    <location>
        <begin position="13"/>
        <end position="123"/>
    </location>
</feature>
<protein>
    <recommendedName>
        <fullName evidence="9">NB-ARC domain-containing protein</fullName>
    </recommendedName>
</protein>
<evidence type="ECO:0008006" key="9">
    <source>
        <dbReference type="Google" id="ProtNLM"/>
    </source>
</evidence>
<evidence type="ECO:0000256" key="3">
    <source>
        <dbReference type="ARBA" id="ARBA00022737"/>
    </source>
</evidence>
<evidence type="ECO:0000256" key="2">
    <source>
        <dbReference type="ARBA" id="ARBA00022703"/>
    </source>
</evidence>
<keyword evidence="8" id="KW-1185">Reference proteome</keyword>
<dbReference type="PRINTS" id="PR00364">
    <property type="entry name" value="DISEASERSIST"/>
</dbReference>
<dbReference type="Gene3D" id="1.25.40.370">
    <property type="match status" value="1"/>
</dbReference>
<dbReference type="EMBL" id="JACJST010000004">
    <property type="protein sequence ID" value="MBD2567607.1"/>
    <property type="molecule type" value="Genomic_DNA"/>
</dbReference>
<dbReference type="Gene3D" id="1.25.40.10">
    <property type="entry name" value="Tetratricopeptide repeat domain"/>
    <property type="match status" value="3"/>
</dbReference>
<dbReference type="SUPFAM" id="SSF52540">
    <property type="entry name" value="P-loop containing nucleoside triphosphate hydrolases"/>
    <property type="match status" value="1"/>
</dbReference>
<dbReference type="InterPro" id="IPR011990">
    <property type="entry name" value="TPR-like_helical_dom_sf"/>
</dbReference>
<dbReference type="InterPro" id="IPR002182">
    <property type="entry name" value="NB-ARC"/>
</dbReference>
<dbReference type="Gene3D" id="1.10.10.10">
    <property type="entry name" value="Winged helix-like DNA-binding domain superfamily/Winged helix DNA-binding domain"/>
    <property type="match status" value="1"/>
</dbReference>
<dbReference type="InterPro" id="IPR045434">
    <property type="entry name" value="EAD4"/>
</dbReference>
<dbReference type="Pfam" id="PF17908">
    <property type="entry name" value="APAF1_C"/>
    <property type="match status" value="1"/>
</dbReference>
<sequence length="1271" mass="146180">MNTPKKEPNFSARARQLASRFLEELLSYVLDNRHDLAIKYRWEDEDSNNPKLIIFETPLRLLVKLAKLDKNDYFYEIIRNFKYLNICEDRRTSTQGSTNWHFVLKLWSKDKQKNLIEFDKLWESQRLEKSKKLDNHQTKSKILGKLSHVPEQPLNFLPRPDELNKIKSLLLENENQRVAVTGISHRVGLQGMGGIGKSVLAAILAHDEDIRSVFPDGILWVTLGQQPALTLRQSDLAKMLGDSSQIFQDVQQGKVYLGELLANKACLLIIDDVWKTKDAQAFNVLGQRCKMLITTRDSKILEELGTVNHQLDLLTVPESLALLALWAKQHPETLPLEAHQIVEECGKLPLALAMIGAMLKDKPDRWKNVLYKLRNADLEKIKFNFPDYPYPNLLKAIQVSVEALEPDLQKRYLDFAVFPEDTLIPEAVLQPFWQSEGLNTFDTQDDIDLFVERSLVRRDDQNCLTLHDLQYDYVCKQAGDLSILHNRLLAAYSKYCSHGWHTGINDGYFFQNLAYHLRESGRKKELYRLLIKSPDWMEAKYIACIGDAAYVADLQLAINDFTDPLTADELLILVQLHTARQIVNQRVSLYNNDDLITLVWLDREEEALNHARLRLDIEERFYGLITIYKSLDENKKHKPEILDEIWEIAKSLDGLGKFEAFCDLYNLICKTKVSLSLDEIKAILSETVQLFKERNYLLNSCQHDWDKIKFIQILSKFASLLFVIGEHELSNIVFIEVETAIQILIESDKLYNNKNLIYLVVNIAECNRFNEAYMISQITQESWVKIEVLSHLAKTLCSKRMQSEAKLYLAEVQEIVPLLNGSIRAEQSLVELVSVTAYAGDIRQAQEYLSMIENDDLYSEGLMEMSVAVAKCGNFLKAEEFIQDIEDKQVRKNALSALASELAKSGYQDKASLLLRDIKQEAFSIQDDFYLPSALAVLTEVLAKSNFLDEAQKVMKFINDDYEEKGYALYSLVKSLIQIGDLEKAEKFARQIKDNYNFSRSLKDLAITLYSQGKNKDAYGLITESLKSAKLVQHDPHRLWILNDLAVAFNHIGNIKKSKVLFLKAEKIARTEQYLSFRLRKLVILARNIYDVKYKEKADILFSEIEKIIIETDEYLDPLLLRQVTEILVEIGFLCKAQKISNLITDIPDRIIALTSLATAFSERGQEKEAREILATIKRDCDLIPKNIDEEELGDLCTALAKIKQFADGLSKIILQKLDTFISILTDWDTAFEEVESGLSVVIFREVIRIAGWVSPHWQEIYQIFPDVKRN</sequence>
<keyword evidence="2" id="KW-0053">Apoptosis</keyword>
<dbReference type="Gene3D" id="3.40.50.300">
    <property type="entry name" value="P-loop containing nucleotide triphosphate hydrolases"/>
    <property type="match status" value="1"/>
</dbReference>
<organism evidence="7 8">
    <name type="scientific">Anabaena lutea FACHB-196</name>
    <dbReference type="NCBI Taxonomy" id="2692881"/>
    <lineage>
        <taxon>Bacteria</taxon>
        <taxon>Bacillati</taxon>
        <taxon>Cyanobacteriota</taxon>
        <taxon>Cyanophyceae</taxon>
        <taxon>Nostocales</taxon>
        <taxon>Nostocaceae</taxon>
        <taxon>Anabaena</taxon>
    </lineage>
</organism>
<dbReference type="Proteomes" id="UP000640531">
    <property type="component" value="Unassembled WGS sequence"/>
</dbReference>
<dbReference type="PANTHER" id="PTHR22845:SF5">
    <property type="entry name" value="APOPTOTIC PROTEASE-ACTIVATING FACTOR 1"/>
    <property type="match status" value="1"/>
</dbReference>
<evidence type="ECO:0000313" key="7">
    <source>
        <dbReference type="EMBL" id="MBD2567607.1"/>
    </source>
</evidence>
<dbReference type="Gene3D" id="1.10.8.430">
    <property type="entry name" value="Helical domain of apoptotic protease-activating factors"/>
    <property type="match status" value="1"/>
</dbReference>
<dbReference type="InterPro" id="IPR042197">
    <property type="entry name" value="Apaf_helical"/>
</dbReference>
<proteinExistence type="predicted"/>
<evidence type="ECO:0000259" key="4">
    <source>
        <dbReference type="Pfam" id="PF00931"/>
    </source>
</evidence>
<dbReference type="Pfam" id="PF19959">
    <property type="entry name" value="EAD4"/>
    <property type="match status" value="1"/>
</dbReference>
<dbReference type="InterPro" id="IPR036388">
    <property type="entry name" value="WH-like_DNA-bd_sf"/>
</dbReference>
<dbReference type="Pfam" id="PF00931">
    <property type="entry name" value="NB-ARC"/>
    <property type="match status" value="1"/>
</dbReference>
<dbReference type="SUPFAM" id="SSF48452">
    <property type="entry name" value="TPR-like"/>
    <property type="match status" value="1"/>
</dbReference>
<comment type="caution">
    <text evidence="7">The sequence shown here is derived from an EMBL/GenBank/DDBJ whole genome shotgun (WGS) entry which is preliminary data.</text>
</comment>
<evidence type="ECO:0000313" key="8">
    <source>
        <dbReference type="Proteomes" id="UP000640531"/>
    </source>
</evidence>
<keyword evidence="1" id="KW-0853">WD repeat</keyword>
<dbReference type="RefSeq" id="WP_190712694.1">
    <property type="nucleotide sequence ID" value="NZ_JACJST010000004.1"/>
</dbReference>
<feature type="domain" description="APAF-1 helical" evidence="5">
    <location>
        <begin position="482"/>
        <end position="557"/>
    </location>
</feature>